<evidence type="ECO:0000256" key="8">
    <source>
        <dbReference type="ARBA" id="ARBA00023136"/>
    </source>
</evidence>
<comment type="caution">
    <text evidence="11">The sequence shown here is derived from an EMBL/GenBank/DDBJ whole genome shotgun (WGS) entry which is preliminary data.</text>
</comment>
<dbReference type="GO" id="GO:0016020">
    <property type="term" value="C:membrane"/>
    <property type="evidence" value="ECO:0007669"/>
    <property type="project" value="UniProtKB-SubCell"/>
</dbReference>
<dbReference type="InterPro" id="IPR032675">
    <property type="entry name" value="LRR_dom_sf"/>
</dbReference>
<reference evidence="11" key="1">
    <citation type="journal article" date="2018" name="DNA Res.">
        <title>Multiple hybrid de novo genome assembly of finger millet, an orphan allotetraploid crop.</title>
        <authorList>
            <person name="Hatakeyama M."/>
            <person name="Aluri S."/>
            <person name="Balachadran M.T."/>
            <person name="Sivarajan S.R."/>
            <person name="Patrignani A."/>
            <person name="Gruter S."/>
            <person name="Poveda L."/>
            <person name="Shimizu-Inatsugi R."/>
            <person name="Baeten J."/>
            <person name="Francoijs K.J."/>
            <person name="Nataraja K.N."/>
            <person name="Reddy Y.A.N."/>
            <person name="Phadnis S."/>
            <person name="Ravikumar R.L."/>
            <person name="Schlapbach R."/>
            <person name="Sreeman S.M."/>
            <person name="Shimizu K.K."/>
        </authorList>
    </citation>
    <scope>NUCLEOTIDE SEQUENCE</scope>
</reference>
<gene>
    <name evidence="11" type="primary">ga15089</name>
    <name evidence="11" type="ORF">PR202_ga15089</name>
</gene>
<keyword evidence="2" id="KW-0597">Phosphoprotein</keyword>
<proteinExistence type="predicted"/>
<keyword evidence="7 10" id="KW-1133">Transmembrane helix</keyword>
<evidence type="ECO:0000256" key="2">
    <source>
        <dbReference type="ARBA" id="ARBA00022553"/>
    </source>
</evidence>
<dbReference type="PANTHER" id="PTHR48063:SF95">
    <property type="entry name" value="OS11G0564900 PROTEIN"/>
    <property type="match status" value="1"/>
</dbReference>
<keyword evidence="8 10" id="KW-0472">Membrane</keyword>
<evidence type="ECO:0000256" key="4">
    <source>
        <dbReference type="ARBA" id="ARBA00022692"/>
    </source>
</evidence>
<keyword evidence="9" id="KW-0325">Glycoprotein</keyword>
<keyword evidence="4 10" id="KW-0812">Transmembrane</keyword>
<dbReference type="InterPro" id="IPR001611">
    <property type="entry name" value="Leu-rich_rpt"/>
</dbReference>
<feature type="transmembrane region" description="Helical" evidence="10">
    <location>
        <begin position="119"/>
        <end position="141"/>
    </location>
</feature>
<organism evidence="11 12">
    <name type="scientific">Eleusine coracana subsp. coracana</name>
    <dbReference type="NCBI Taxonomy" id="191504"/>
    <lineage>
        <taxon>Eukaryota</taxon>
        <taxon>Viridiplantae</taxon>
        <taxon>Streptophyta</taxon>
        <taxon>Embryophyta</taxon>
        <taxon>Tracheophyta</taxon>
        <taxon>Spermatophyta</taxon>
        <taxon>Magnoliopsida</taxon>
        <taxon>Liliopsida</taxon>
        <taxon>Poales</taxon>
        <taxon>Poaceae</taxon>
        <taxon>PACMAD clade</taxon>
        <taxon>Chloridoideae</taxon>
        <taxon>Cynodonteae</taxon>
        <taxon>Eleusininae</taxon>
        <taxon>Eleusine</taxon>
    </lineage>
</organism>
<dbReference type="PANTHER" id="PTHR48063">
    <property type="entry name" value="LRR RECEPTOR-LIKE KINASE"/>
    <property type="match status" value="1"/>
</dbReference>
<evidence type="ECO:0000256" key="9">
    <source>
        <dbReference type="ARBA" id="ARBA00023180"/>
    </source>
</evidence>
<accession>A0AAV5CJ34</accession>
<dbReference type="Pfam" id="PF13855">
    <property type="entry name" value="LRR_8"/>
    <property type="match status" value="1"/>
</dbReference>
<dbReference type="FunFam" id="3.80.10.10:FF:000722">
    <property type="entry name" value="Leucine-rich repeat receptor-like protein kinase"/>
    <property type="match status" value="1"/>
</dbReference>
<name>A0AAV5CJ34_ELECO</name>
<keyword evidence="6" id="KW-0677">Repeat</keyword>
<dbReference type="AlphaFoldDB" id="A0AAV5CJ34"/>
<dbReference type="PRINTS" id="PR00019">
    <property type="entry name" value="LEURICHRPT"/>
</dbReference>
<protein>
    <submittedName>
        <fullName evidence="11">Uncharacterized protein</fullName>
    </submittedName>
</protein>
<comment type="subcellular location">
    <subcellularLocation>
        <location evidence="1">Membrane</location>
        <topology evidence="1">Single-pass type I membrane protein</topology>
    </subcellularLocation>
</comment>
<keyword evidence="5" id="KW-0732">Signal</keyword>
<dbReference type="SUPFAM" id="SSF52058">
    <property type="entry name" value="L domain-like"/>
    <property type="match status" value="1"/>
</dbReference>
<evidence type="ECO:0000256" key="1">
    <source>
        <dbReference type="ARBA" id="ARBA00004479"/>
    </source>
</evidence>
<evidence type="ECO:0000313" key="11">
    <source>
        <dbReference type="EMBL" id="GJM98112.1"/>
    </source>
</evidence>
<keyword evidence="3" id="KW-0433">Leucine-rich repeat</keyword>
<evidence type="ECO:0000256" key="5">
    <source>
        <dbReference type="ARBA" id="ARBA00022729"/>
    </source>
</evidence>
<dbReference type="PROSITE" id="PS51450">
    <property type="entry name" value="LRR"/>
    <property type="match status" value="1"/>
</dbReference>
<evidence type="ECO:0000256" key="6">
    <source>
        <dbReference type="ARBA" id="ARBA00022737"/>
    </source>
</evidence>
<reference evidence="11" key="2">
    <citation type="submission" date="2021-12" db="EMBL/GenBank/DDBJ databases">
        <title>Resequencing data analysis of finger millet.</title>
        <authorList>
            <person name="Hatakeyama M."/>
            <person name="Aluri S."/>
            <person name="Balachadran M.T."/>
            <person name="Sivarajan S.R."/>
            <person name="Poveda L."/>
            <person name="Shimizu-Inatsugi R."/>
            <person name="Schlapbach R."/>
            <person name="Sreeman S.M."/>
            <person name="Shimizu K.K."/>
        </authorList>
    </citation>
    <scope>NUCLEOTIDE SEQUENCE</scope>
</reference>
<keyword evidence="12" id="KW-1185">Reference proteome</keyword>
<evidence type="ECO:0000256" key="3">
    <source>
        <dbReference type="ARBA" id="ARBA00022614"/>
    </source>
</evidence>
<dbReference type="Proteomes" id="UP001054889">
    <property type="component" value="Unassembled WGS sequence"/>
</dbReference>
<evidence type="ECO:0000313" key="12">
    <source>
        <dbReference type="Proteomes" id="UP001054889"/>
    </source>
</evidence>
<evidence type="ECO:0000256" key="7">
    <source>
        <dbReference type="ARBA" id="ARBA00022989"/>
    </source>
</evidence>
<dbReference type="Gene3D" id="3.80.10.10">
    <property type="entry name" value="Ribonuclease Inhibitor"/>
    <property type="match status" value="1"/>
</dbReference>
<dbReference type="InterPro" id="IPR046956">
    <property type="entry name" value="RLP23-like"/>
</dbReference>
<sequence>MLLVTIDLSSNYLTGEIPRDITSLHELESLDLSRNKLSGQIPSSLSNLTFLGFLDLSYNNLTGKIPSGTQLDTLYSGNPYMYSGNSDLCGPPLPKNCSSYYVSQQGHLRTIEPSWKIEPFYIGLAFGFIPGIWVVFCTLLFKKAWRAAYFCLFDNLCDKAYVIIVVAWARLTRKTTAN</sequence>
<dbReference type="EMBL" id="BQKI01000007">
    <property type="protein sequence ID" value="GJM98112.1"/>
    <property type="molecule type" value="Genomic_DNA"/>
</dbReference>
<evidence type="ECO:0000256" key="10">
    <source>
        <dbReference type="SAM" id="Phobius"/>
    </source>
</evidence>